<comment type="caution">
    <text evidence="1">The sequence shown here is derived from an EMBL/GenBank/DDBJ whole genome shotgun (WGS) entry which is preliminary data.</text>
</comment>
<gene>
    <name evidence="1" type="ORF">IEQ34_003501</name>
</gene>
<dbReference type="Proteomes" id="UP000775213">
    <property type="component" value="Unassembled WGS sequence"/>
</dbReference>
<dbReference type="AlphaFoldDB" id="A0AAV7HLV0"/>
<evidence type="ECO:0000313" key="1">
    <source>
        <dbReference type="EMBL" id="KAH0468468.1"/>
    </source>
</evidence>
<evidence type="ECO:0000313" key="2">
    <source>
        <dbReference type="Proteomes" id="UP000775213"/>
    </source>
</evidence>
<sequence length="65" mass="7235">MISAVPSLLAFRVCGSAESLRMKQSSPLIFFSPMQRALANMLAVVSGSRPCEQKFSILFTEIRKR</sequence>
<keyword evidence="2" id="KW-1185">Reference proteome</keyword>
<organism evidence="1 2">
    <name type="scientific">Dendrobium chrysotoxum</name>
    <name type="common">Orchid</name>
    <dbReference type="NCBI Taxonomy" id="161865"/>
    <lineage>
        <taxon>Eukaryota</taxon>
        <taxon>Viridiplantae</taxon>
        <taxon>Streptophyta</taxon>
        <taxon>Embryophyta</taxon>
        <taxon>Tracheophyta</taxon>
        <taxon>Spermatophyta</taxon>
        <taxon>Magnoliopsida</taxon>
        <taxon>Liliopsida</taxon>
        <taxon>Asparagales</taxon>
        <taxon>Orchidaceae</taxon>
        <taxon>Epidendroideae</taxon>
        <taxon>Malaxideae</taxon>
        <taxon>Dendrobiinae</taxon>
        <taxon>Dendrobium</taxon>
    </lineage>
</organism>
<reference evidence="1 2" key="1">
    <citation type="journal article" date="2021" name="Hortic Res">
        <title>Chromosome-scale assembly of the Dendrobium chrysotoxum genome enhances the understanding of orchid evolution.</title>
        <authorList>
            <person name="Zhang Y."/>
            <person name="Zhang G.Q."/>
            <person name="Zhang D."/>
            <person name="Liu X.D."/>
            <person name="Xu X.Y."/>
            <person name="Sun W.H."/>
            <person name="Yu X."/>
            <person name="Zhu X."/>
            <person name="Wang Z.W."/>
            <person name="Zhao X."/>
            <person name="Zhong W.Y."/>
            <person name="Chen H."/>
            <person name="Yin W.L."/>
            <person name="Huang T."/>
            <person name="Niu S.C."/>
            <person name="Liu Z.J."/>
        </authorList>
    </citation>
    <scope>NUCLEOTIDE SEQUENCE [LARGE SCALE GENOMIC DNA]</scope>
    <source>
        <strain evidence="1">Lindl</strain>
    </source>
</reference>
<protein>
    <recommendedName>
        <fullName evidence="3">Secreted protein</fullName>
    </recommendedName>
</protein>
<name>A0AAV7HLV0_DENCH</name>
<accession>A0AAV7HLV0</accession>
<evidence type="ECO:0008006" key="3">
    <source>
        <dbReference type="Google" id="ProtNLM"/>
    </source>
</evidence>
<dbReference type="EMBL" id="JAGFBR010000004">
    <property type="protein sequence ID" value="KAH0468468.1"/>
    <property type="molecule type" value="Genomic_DNA"/>
</dbReference>
<proteinExistence type="predicted"/>